<gene>
    <name evidence="1" type="ORF">C7H08_17925</name>
</gene>
<dbReference type="SUPFAM" id="SSF53850">
    <property type="entry name" value="Periplasmic binding protein-like II"/>
    <property type="match status" value="1"/>
</dbReference>
<dbReference type="OrthoDB" id="547680at2"/>
<evidence type="ECO:0008006" key="3">
    <source>
        <dbReference type="Google" id="ProtNLM"/>
    </source>
</evidence>
<organism evidence="1 2">
    <name type="scientific">Marinobacter halophilus</name>
    <dbReference type="NCBI Taxonomy" id="1323740"/>
    <lineage>
        <taxon>Bacteria</taxon>
        <taxon>Pseudomonadati</taxon>
        <taxon>Pseudomonadota</taxon>
        <taxon>Gammaproteobacteria</taxon>
        <taxon>Pseudomonadales</taxon>
        <taxon>Marinobacteraceae</taxon>
        <taxon>Marinobacter</taxon>
    </lineage>
</organism>
<proteinExistence type="predicted"/>
<dbReference type="RefSeq" id="WP_106673563.1">
    <property type="nucleotide sequence ID" value="NZ_BMFE01000002.1"/>
</dbReference>
<protein>
    <recommendedName>
        <fullName evidence="3">Solute-binding protein family 3/N-terminal domain-containing protein</fullName>
    </recommendedName>
</protein>
<comment type="caution">
    <text evidence="1">The sequence shown here is derived from an EMBL/GenBank/DDBJ whole genome shotgun (WGS) entry which is preliminary data.</text>
</comment>
<accession>A0A2T1K9V9</accession>
<dbReference type="Proteomes" id="UP000238385">
    <property type="component" value="Unassembled WGS sequence"/>
</dbReference>
<name>A0A2T1K9V9_9GAMM</name>
<evidence type="ECO:0000313" key="1">
    <source>
        <dbReference type="EMBL" id="PSF06941.1"/>
    </source>
</evidence>
<reference evidence="1 2" key="1">
    <citation type="submission" date="2018-03" db="EMBL/GenBank/DDBJ databases">
        <title>Marinobacter brunus sp. nov., a marine bacterium of Gamma-proteobacteria isolated from the surface seawater of the South China Sea.</title>
        <authorList>
            <person name="Cheng H."/>
            <person name="Wu Y.-H."/>
            <person name="Xamxidin M."/>
            <person name="Xu X.-W."/>
        </authorList>
    </citation>
    <scope>NUCLEOTIDE SEQUENCE [LARGE SCALE GENOMIC DNA]</scope>
    <source>
        <strain evidence="1 2">JCM 30472</strain>
    </source>
</reference>
<dbReference type="AlphaFoldDB" id="A0A2T1K9V9"/>
<sequence length="254" mass="28856">MACLITAPAIAGQRLTLKLGSMNDFEYLSDMLTQVLEADGYDVDIVKVADIPTTRLEWMLAQGELSAMMLGETPPRTKRFLQVDVAMTDNLMNQRILFIPPGHQDRYNQVETLGDFQALGLTAGMGRSWRDYQIWQANDLPVIGLAGEWRRLYDMVAIGNRGIDYLPRGAYEMAKEWPQYPNLQMEQNLVLVYNKDHILYVSPKEPALHSTLSRLLPKASDSGLIRALVEKHFQAVFEPPVNLTERRVIPLQPR</sequence>
<keyword evidence="2" id="KW-1185">Reference proteome</keyword>
<evidence type="ECO:0000313" key="2">
    <source>
        <dbReference type="Proteomes" id="UP000238385"/>
    </source>
</evidence>
<dbReference type="EMBL" id="PXNN01000017">
    <property type="protein sequence ID" value="PSF06941.1"/>
    <property type="molecule type" value="Genomic_DNA"/>
</dbReference>